<dbReference type="GO" id="GO:0004331">
    <property type="term" value="F:fructose-2,6-bisphosphate 2-phosphatase activity"/>
    <property type="evidence" value="ECO:0007669"/>
    <property type="project" value="TreeGrafter"/>
</dbReference>
<dbReference type="OrthoDB" id="267323at2759"/>
<dbReference type="Pfam" id="PF00300">
    <property type="entry name" value="His_Phos_1"/>
    <property type="match status" value="1"/>
</dbReference>
<proteinExistence type="predicted"/>
<feature type="binding site" evidence="4">
    <location>
        <begin position="328"/>
        <end position="330"/>
    </location>
    <ligand>
        <name>substrate</name>
    </ligand>
</feature>
<feature type="active site" description="Proton donor/acceptor" evidence="3">
    <location>
        <position position="328"/>
    </location>
</feature>
<feature type="binding site" evidence="4">
    <location>
        <begin position="238"/>
        <end position="245"/>
    </location>
    <ligand>
        <name>substrate</name>
    </ligand>
</feature>
<accession>D8MAH1</accession>
<dbReference type="InterPro" id="IPR003094">
    <property type="entry name" value="6Pfruct_kin"/>
</dbReference>
<dbReference type="Pfam" id="PF01591">
    <property type="entry name" value="6PF2K"/>
    <property type="match status" value="1"/>
</dbReference>
<evidence type="ECO:0000256" key="1">
    <source>
        <dbReference type="ARBA" id="ARBA00022741"/>
    </source>
</evidence>
<dbReference type="RefSeq" id="XP_012899108.1">
    <property type="nucleotide sequence ID" value="XM_013043654.1"/>
</dbReference>
<dbReference type="CDD" id="cd07067">
    <property type="entry name" value="HP_PGM_like"/>
    <property type="match status" value="1"/>
</dbReference>
<dbReference type="Proteomes" id="UP000008312">
    <property type="component" value="Unassembled WGS sequence"/>
</dbReference>
<evidence type="ECO:0000256" key="3">
    <source>
        <dbReference type="PIRSR" id="PIRSR613078-1"/>
    </source>
</evidence>
<keyword evidence="1" id="KW-0547">Nucleotide-binding</keyword>
<feature type="active site" description="Tele-phosphohistidine intermediate" evidence="3">
    <location>
        <position position="239"/>
    </location>
</feature>
<dbReference type="SUPFAM" id="SSF53254">
    <property type="entry name" value="Phosphoglycerate mutase-like"/>
    <property type="match status" value="1"/>
</dbReference>
<sequence length="409" mass="47746">MEYDISELYNLNESNQAAAEKRVLLGKHLKISFVAHRIHKFLTWKGYNAKVISCAEVRSKHFPEYASPFPEFFNEECSKYVDLRAKCVDLSLQEAVEYLEGEGQIAIFDGSNLTKSRREHIMNVVKEHPIISSPIWIEMRLPNNEMVMKRFDKNKLQSMEYLGYDMQKAKAEHFKRITYQRKSYDPLENDPYVYCIVEFGEGDNKRYLVNNIRGYLPTTIISFVMNLHPEARPIYFSRHGQSMYNVEDRIGGDSSLTDYGLQYAEKLGERVATIDELPPDKLVVWTSCLKRTQETAQFIQCKYRVRWQALNEIGGGVCEDITYAEMNERYPELAGLRRKNKLTFRYPQGESYIDIIERLQPVIFELERNTNPIIVVSHQAVLRCLLAYFMDIPRNKIPYISFELLSVGS</sequence>
<evidence type="ECO:0000259" key="5">
    <source>
        <dbReference type="Pfam" id="PF01591"/>
    </source>
</evidence>
<name>D8MAH1_BLAHO</name>
<dbReference type="AlphaFoldDB" id="D8MAH1"/>
<dbReference type="Gene3D" id="3.40.50.300">
    <property type="entry name" value="P-loop containing nucleotide triphosphate hydrolases"/>
    <property type="match status" value="1"/>
</dbReference>
<organism evidence="6">
    <name type="scientific">Blastocystis hominis</name>
    <dbReference type="NCBI Taxonomy" id="12968"/>
    <lineage>
        <taxon>Eukaryota</taxon>
        <taxon>Sar</taxon>
        <taxon>Stramenopiles</taxon>
        <taxon>Bigyra</taxon>
        <taxon>Opalozoa</taxon>
        <taxon>Opalinata</taxon>
        <taxon>Blastocystidae</taxon>
        <taxon>Blastocystis</taxon>
    </lineage>
</organism>
<dbReference type="InParanoid" id="D8MAH1"/>
<evidence type="ECO:0000256" key="4">
    <source>
        <dbReference type="PIRSR" id="PIRSR613078-2"/>
    </source>
</evidence>
<keyword evidence="2" id="KW-0067">ATP-binding</keyword>
<dbReference type="SMART" id="SM00855">
    <property type="entry name" value="PGAM"/>
    <property type="match status" value="1"/>
</dbReference>
<evidence type="ECO:0000256" key="2">
    <source>
        <dbReference type="ARBA" id="ARBA00022840"/>
    </source>
</evidence>
<dbReference type="PANTHER" id="PTHR10606:SF44">
    <property type="entry name" value="6-PHOSPHOFRUCTO 2-KINASE_FRUCTOSE 2,6-BISPHOSPHATASE LONG FORM"/>
    <property type="match status" value="1"/>
</dbReference>
<dbReference type="GO" id="GO:0005524">
    <property type="term" value="F:ATP binding"/>
    <property type="evidence" value="ECO:0007669"/>
    <property type="project" value="UniProtKB-KW"/>
</dbReference>
<dbReference type="GO" id="GO:0005829">
    <property type="term" value="C:cytosol"/>
    <property type="evidence" value="ECO:0007669"/>
    <property type="project" value="TreeGrafter"/>
</dbReference>
<dbReference type="Gene3D" id="3.40.50.1240">
    <property type="entry name" value="Phosphoglycerate mutase-like"/>
    <property type="match status" value="1"/>
</dbReference>
<dbReference type="OMA" id="RCLMGYF"/>
<feature type="domain" description="6-phosphofructo-2-kinase" evidence="5">
    <location>
        <begin position="32"/>
        <end position="229"/>
    </location>
</feature>
<reference evidence="6" key="1">
    <citation type="submission" date="2010-02" db="EMBL/GenBank/DDBJ databases">
        <title>Sequencing and annotation of the Blastocystis hominis genome.</title>
        <authorList>
            <person name="Wincker P."/>
        </authorList>
    </citation>
    <scope>NUCLEOTIDE SEQUENCE</scope>
    <source>
        <strain evidence="6">Singapore isolate B</strain>
    </source>
</reference>
<feature type="binding site" evidence="4">
    <location>
        <position position="291"/>
    </location>
    <ligand>
        <name>substrate</name>
    </ligand>
</feature>
<dbReference type="GO" id="GO:0006000">
    <property type="term" value="P:fructose metabolic process"/>
    <property type="evidence" value="ECO:0007669"/>
    <property type="project" value="InterPro"/>
</dbReference>
<keyword evidence="7" id="KW-1185">Reference proteome</keyword>
<dbReference type="GeneID" id="24921709"/>
<dbReference type="EMBL" id="FN668690">
    <property type="protein sequence ID" value="CBK25060.2"/>
    <property type="molecule type" value="Genomic_DNA"/>
</dbReference>
<evidence type="ECO:0000313" key="7">
    <source>
        <dbReference type="Proteomes" id="UP000008312"/>
    </source>
</evidence>
<gene>
    <name evidence="6" type="ORF">GSBLH_T00004703001</name>
</gene>
<dbReference type="PIRSF" id="PIRSF000709">
    <property type="entry name" value="6PFK_2-Ptase"/>
    <property type="match status" value="1"/>
</dbReference>
<dbReference type="InterPro" id="IPR029033">
    <property type="entry name" value="His_PPase_superfam"/>
</dbReference>
<dbReference type="InterPro" id="IPR013079">
    <property type="entry name" value="6Phosfructo_kin"/>
</dbReference>
<evidence type="ECO:0000313" key="6">
    <source>
        <dbReference type="EMBL" id="CBK25060.2"/>
    </source>
</evidence>
<dbReference type="PRINTS" id="PR00991">
    <property type="entry name" value="6PFRUCTKNASE"/>
</dbReference>
<dbReference type="SUPFAM" id="SSF52540">
    <property type="entry name" value="P-loop containing nucleoside triphosphate hydrolases"/>
    <property type="match status" value="1"/>
</dbReference>
<dbReference type="InterPro" id="IPR013078">
    <property type="entry name" value="His_Pase_superF_clade-1"/>
</dbReference>
<dbReference type="GO" id="GO:0006003">
    <property type="term" value="P:fructose 2,6-bisphosphate metabolic process"/>
    <property type="evidence" value="ECO:0007669"/>
    <property type="project" value="InterPro"/>
</dbReference>
<dbReference type="PANTHER" id="PTHR10606">
    <property type="entry name" value="6-PHOSPHOFRUCTO-2-KINASE/FRUCTOSE-2,6-BISPHOSPHATASE"/>
    <property type="match status" value="1"/>
</dbReference>
<dbReference type="InterPro" id="IPR027417">
    <property type="entry name" value="P-loop_NTPase"/>
</dbReference>
<dbReference type="GO" id="GO:0003873">
    <property type="term" value="F:6-phosphofructo-2-kinase activity"/>
    <property type="evidence" value="ECO:0007669"/>
    <property type="project" value="InterPro"/>
</dbReference>
<protein>
    <recommendedName>
        <fullName evidence="5">6-phosphofructo-2-kinase domain-containing protein</fullName>
    </recommendedName>
</protein>